<feature type="compositionally biased region" description="Polar residues" evidence="4">
    <location>
        <begin position="770"/>
        <end position="779"/>
    </location>
</feature>
<accession>A0A4S8M922</accession>
<keyword evidence="2" id="KW-0863">Zinc-finger</keyword>
<dbReference type="EMBL" id="ML179131">
    <property type="protein sequence ID" value="THU98720.1"/>
    <property type="molecule type" value="Genomic_DNA"/>
</dbReference>
<dbReference type="InterPro" id="IPR001878">
    <property type="entry name" value="Znf_CCHC"/>
</dbReference>
<evidence type="ECO:0000256" key="4">
    <source>
        <dbReference type="SAM" id="MobiDB-lite"/>
    </source>
</evidence>
<dbReference type="PROSITE" id="PS50158">
    <property type="entry name" value="ZF_CCHC"/>
    <property type="match status" value="1"/>
</dbReference>
<feature type="compositionally biased region" description="Basic and acidic residues" evidence="4">
    <location>
        <begin position="418"/>
        <end position="445"/>
    </location>
</feature>
<feature type="region of interest" description="Disordered" evidence="4">
    <location>
        <begin position="418"/>
        <end position="589"/>
    </location>
</feature>
<dbReference type="GO" id="GO:0003676">
    <property type="term" value="F:nucleic acid binding"/>
    <property type="evidence" value="ECO:0007669"/>
    <property type="project" value="InterPro"/>
</dbReference>
<dbReference type="GO" id="GO:0008270">
    <property type="term" value="F:zinc ion binding"/>
    <property type="evidence" value="ECO:0007669"/>
    <property type="project" value="UniProtKB-KW"/>
</dbReference>
<protein>
    <recommendedName>
        <fullName evidence="5">CCHC-type domain-containing protein</fullName>
    </recommendedName>
</protein>
<organism evidence="6 7">
    <name type="scientific">Dendrothele bispora (strain CBS 962.96)</name>
    <dbReference type="NCBI Taxonomy" id="1314807"/>
    <lineage>
        <taxon>Eukaryota</taxon>
        <taxon>Fungi</taxon>
        <taxon>Dikarya</taxon>
        <taxon>Basidiomycota</taxon>
        <taxon>Agaricomycotina</taxon>
        <taxon>Agaricomycetes</taxon>
        <taxon>Agaricomycetidae</taxon>
        <taxon>Agaricales</taxon>
        <taxon>Agaricales incertae sedis</taxon>
        <taxon>Dendrothele</taxon>
    </lineage>
</organism>
<evidence type="ECO:0000256" key="1">
    <source>
        <dbReference type="ARBA" id="ARBA00022664"/>
    </source>
</evidence>
<feature type="region of interest" description="Disordered" evidence="4">
    <location>
        <begin position="1"/>
        <end position="58"/>
    </location>
</feature>
<feature type="compositionally biased region" description="Basic and acidic residues" evidence="4">
    <location>
        <begin position="363"/>
        <end position="372"/>
    </location>
</feature>
<feature type="coiled-coil region" evidence="3">
    <location>
        <begin position="237"/>
        <end position="282"/>
    </location>
</feature>
<evidence type="ECO:0000256" key="3">
    <source>
        <dbReference type="SAM" id="Coils"/>
    </source>
</evidence>
<feature type="compositionally biased region" description="Basic and acidic residues" evidence="4">
    <location>
        <begin position="579"/>
        <end position="589"/>
    </location>
</feature>
<feature type="domain" description="CCHC-type" evidence="5">
    <location>
        <begin position="811"/>
        <end position="824"/>
    </location>
</feature>
<proteinExistence type="predicted"/>
<dbReference type="PANTHER" id="PTHR45691">
    <property type="entry name" value="PROTEIN DIAPHANOUS"/>
    <property type="match status" value="1"/>
</dbReference>
<dbReference type="AlphaFoldDB" id="A0A4S8M922"/>
<keyword evidence="2" id="KW-0479">Metal-binding</keyword>
<gene>
    <name evidence="6" type="ORF">K435DRAFT_856364</name>
</gene>
<reference evidence="6 7" key="1">
    <citation type="journal article" date="2019" name="Nat. Ecol. Evol.">
        <title>Megaphylogeny resolves global patterns of mushroom evolution.</title>
        <authorList>
            <person name="Varga T."/>
            <person name="Krizsan K."/>
            <person name="Foldi C."/>
            <person name="Dima B."/>
            <person name="Sanchez-Garcia M."/>
            <person name="Sanchez-Ramirez S."/>
            <person name="Szollosi G.J."/>
            <person name="Szarkandi J.G."/>
            <person name="Papp V."/>
            <person name="Albert L."/>
            <person name="Andreopoulos W."/>
            <person name="Angelini C."/>
            <person name="Antonin V."/>
            <person name="Barry K.W."/>
            <person name="Bougher N.L."/>
            <person name="Buchanan P."/>
            <person name="Buyck B."/>
            <person name="Bense V."/>
            <person name="Catcheside P."/>
            <person name="Chovatia M."/>
            <person name="Cooper J."/>
            <person name="Damon W."/>
            <person name="Desjardin D."/>
            <person name="Finy P."/>
            <person name="Geml J."/>
            <person name="Haridas S."/>
            <person name="Hughes K."/>
            <person name="Justo A."/>
            <person name="Karasinski D."/>
            <person name="Kautmanova I."/>
            <person name="Kiss B."/>
            <person name="Kocsube S."/>
            <person name="Kotiranta H."/>
            <person name="LaButti K.M."/>
            <person name="Lechner B.E."/>
            <person name="Liimatainen K."/>
            <person name="Lipzen A."/>
            <person name="Lukacs Z."/>
            <person name="Mihaltcheva S."/>
            <person name="Morgado L.N."/>
            <person name="Niskanen T."/>
            <person name="Noordeloos M.E."/>
            <person name="Ohm R.A."/>
            <person name="Ortiz-Santana B."/>
            <person name="Ovrebo C."/>
            <person name="Racz N."/>
            <person name="Riley R."/>
            <person name="Savchenko A."/>
            <person name="Shiryaev A."/>
            <person name="Soop K."/>
            <person name="Spirin V."/>
            <person name="Szebenyi C."/>
            <person name="Tomsovsky M."/>
            <person name="Tulloss R.E."/>
            <person name="Uehling J."/>
            <person name="Grigoriev I.V."/>
            <person name="Vagvolgyi C."/>
            <person name="Papp T."/>
            <person name="Martin F.M."/>
            <person name="Miettinen O."/>
            <person name="Hibbett D.S."/>
            <person name="Nagy L.G."/>
        </authorList>
    </citation>
    <scope>NUCLEOTIDE SEQUENCE [LARGE SCALE GENOMIC DNA]</scope>
    <source>
        <strain evidence="6 7">CBS 962.96</strain>
    </source>
</reference>
<dbReference type="PANTHER" id="PTHR45691:SF6">
    <property type="entry name" value="PROTEIN DIAPHANOUS"/>
    <property type="match status" value="1"/>
</dbReference>
<feature type="compositionally biased region" description="Low complexity" evidence="4">
    <location>
        <begin position="41"/>
        <end position="58"/>
    </location>
</feature>
<keyword evidence="7" id="KW-1185">Reference proteome</keyword>
<feature type="compositionally biased region" description="Pro residues" evidence="4">
    <location>
        <begin position="521"/>
        <end position="557"/>
    </location>
</feature>
<feature type="region of interest" description="Disordered" evidence="4">
    <location>
        <begin position="357"/>
        <end position="387"/>
    </location>
</feature>
<name>A0A4S8M922_DENBC</name>
<dbReference type="InterPro" id="IPR051412">
    <property type="entry name" value="Formin_Homology_Diaphanous_sf"/>
</dbReference>
<evidence type="ECO:0000256" key="2">
    <source>
        <dbReference type="PROSITE-ProRule" id="PRU00047"/>
    </source>
</evidence>
<dbReference type="GO" id="GO:0030041">
    <property type="term" value="P:actin filament polymerization"/>
    <property type="evidence" value="ECO:0007669"/>
    <property type="project" value="TreeGrafter"/>
</dbReference>
<feature type="compositionally biased region" description="Polar residues" evidence="4">
    <location>
        <begin position="786"/>
        <end position="796"/>
    </location>
</feature>
<feature type="compositionally biased region" description="Basic and acidic residues" evidence="4">
    <location>
        <begin position="492"/>
        <end position="507"/>
    </location>
</feature>
<feature type="compositionally biased region" description="Basic and acidic residues" evidence="4">
    <location>
        <begin position="757"/>
        <end position="768"/>
    </location>
</feature>
<feature type="region of interest" description="Disordered" evidence="4">
    <location>
        <begin position="756"/>
        <end position="801"/>
    </location>
</feature>
<keyword evidence="3" id="KW-0175">Coiled coil</keyword>
<dbReference type="Gene3D" id="4.10.60.10">
    <property type="entry name" value="Zinc finger, CCHC-type"/>
    <property type="match status" value="1"/>
</dbReference>
<dbReference type="Proteomes" id="UP000297245">
    <property type="component" value="Unassembled WGS sequence"/>
</dbReference>
<sequence>MLTERSNDPRSPQSQHTPIPDANSLTPPGPQIDFPAEPRTPNIGPRPSRNSSPISSGLSIRITGPIGIEDRVNIPGQFLNIPAGPQDPNPRSYQSQYDSVMESALNQNGPAITTASTHPRFYPTPRDALVDVGRQCLRFGRSLGLQRINEIGLEDQVRAMRALAEARESDLPMWIVSQLRNPIMNQELNRLHAVIRQPEIALVIPEDPTLPDPWGIALRNPSPPATVTTSWQQLEQQRALEIEIEQCREELAAEVKRNAQLVLEQRRQLEELRKEEESLRMLMGTELRPVNPAPLSSTIYPSFPLTSANRVQPEVRIINPSDEEPIARNWMRNSERLIKCQGQCGHGRVRECDGTARTMASESEVKTSRDLPPHQTPQQSGIKPGEIRQAGYKYTPFPKIHNTDQTLRRNRRRLREILEDVEGERTENEKNDSEDSVHPSNRSESEVIYNTSGRPEPGPGIATPLQSTPIPPHARVIDELEDEGANTSSCTNEKEDARRISDWESRGTRTTTKNGNSSSSVPPPPPPSRISSPPPPPSSPPPPPPPPPPPSQSPPLSPSNENGQTIPVTMEPIVKVKPRMTDEDRSTRDAIARESKLEIRKPTAFDGTNRELWRPFLSDGYRMFSAKPTIYSTEQARVTYASSWFTGSAAKYYQNQVEQEMENGLWIPALHEWKSFVGEFGRLFGLHDKVLHAQSSLDKVIQRFGESFADFLVRFEDAALKTRYNDPAKRWRLLLQIRRDLRDRLTLVGRIPETFDDVGKNNDTRESGGKSATRTSPSASAKAAQVDSQGKSQSFRISREERDRRMNEGLCIRCGEKGHFGRNCSTYPQPIAARSALEWDQNYQNEEEEILYAVDDNGTFHQINKDAEDLLTDLEVEQGNGDGARDLNEGEN</sequence>
<evidence type="ECO:0000313" key="7">
    <source>
        <dbReference type="Proteomes" id="UP000297245"/>
    </source>
</evidence>
<dbReference type="InterPro" id="IPR036875">
    <property type="entry name" value="Znf_CCHC_sf"/>
</dbReference>
<dbReference type="SUPFAM" id="SSF57756">
    <property type="entry name" value="Retrovirus zinc finger-like domains"/>
    <property type="match status" value="1"/>
</dbReference>
<evidence type="ECO:0000259" key="5">
    <source>
        <dbReference type="PROSITE" id="PS50158"/>
    </source>
</evidence>
<evidence type="ECO:0000313" key="6">
    <source>
        <dbReference type="EMBL" id="THU98720.1"/>
    </source>
</evidence>
<keyword evidence="1" id="KW-0507">mRNA processing</keyword>
<dbReference type="GO" id="GO:0005884">
    <property type="term" value="C:actin filament"/>
    <property type="evidence" value="ECO:0007669"/>
    <property type="project" value="TreeGrafter"/>
</dbReference>
<dbReference type="GO" id="GO:0006397">
    <property type="term" value="P:mRNA processing"/>
    <property type="evidence" value="ECO:0007669"/>
    <property type="project" value="UniProtKB-KW"/>
</dbReference>
<keyword evidence="2" id="KW-0862">Zinc</keyword>
<dbReference type="OrthoDB" id="5552562at2759"/>